<comment type="caution">
    <text evidence="1">The sequence shown here is derived from an EMBL/GenBank/DDBJ whole genome shotgun (WGS) entry which is preliminary data.</text>
</comment>
<reference evidence="1 2" key="1">
    <citation type="submission" date="2020-10" db="EMBL/GenBank/DDBJ databases">
        <authorList>
            <person name="Castelo-Branco R."/>
            <person name="Eusebio N."/>
            <person name="Adriana R."/>
            <person name="Vieira A."/>
            <person name="Brugerolle De Fraissinette N."/>
            <person name="Rezende De Castro R."/>
            <person name="Schneider M.P."/>
            <person name="Vasconcelos V."/>
            <person name="Leao P.N."/>
        </authorList>
    </citation>
    <scope>NUCLEOTIDE SEQUENCE [LARGE SCALE GENOMIC DNA]</scope>
    <source>
        <strain evidence="1 2">LEGE 07299</strain>
    </source>
</reference>
<keyword evidence="2" id="KW-1185">Reference proteome</keyword>
<feature type="non-terminal residue" evidence="1">
    <location>
        <position position="125"/>
    </location>
</feature>
<proteinExistence type="predicted"/>
<organism evidence="1 2">
    <name type="scientific">Nostoc cf. edaphicum LEGE 07299</name>
    <dbReference type="NCBI Taxonomy" id="2777974"/>
    <lineage>
        <taxon>Bacteria</taxon>
        <taxon>Bacillati</taxon>
        <taxon>Cyanobacteriota</taxon>
        <taxon>Cyanophyceae</taxon>
        <taxon>Nostocales</taxon>
        <taxon>Nostocaceae</taxon>
        <taxon>Nostoc</taxon>
    </lineage>
</organism>
<gene>
    <name evidence="1" type="ORF">IQ229_21525</name>
</gene>
<protein>
    <submittedName>
        <fullName evidence="1">Uncharacterized protein</fullName>
    </submittedName>
</protein>
<evidence type="ECO:0000313" key="1">
    <source>
        <dbReference type="EMBL" id="MBE9107415.1"/>
    </source>
</evidence>
<accession>A0ABR9U6G9</accession>
<dbReference type="EMBL" id="JADEXF010000842">
    <property type="protein sequence ID" value="MBE9107415.1"/>
    <property type="molecule type" value="Genomic_DNA"/>
</dbReference>
<evidence type="ECO:0000313" key="2">
    <source>
        <dbReference type="Proteomes" id="UP000647836"/>
    </source>
</evidence>
<sequence length="125" mass="14092">MSSLVNKKLAVKEDFRLSQKGIDWLKEWNTEAEIATSISQIAQKVVEILVNVPGMTQAHSRDFRRSTPIFTLKDGTVVKIFINPANVKHIFLADSNNKMLFGGYVGWIHTKGLNQAIEKIKHSLT</sequence>
<name>A0ABR9U6G9_9NOSO</name>
<dbReference type="Proteomes" id="UP000647836">
    <property type="component" value="Unassembled WGS sequence"/>
</dbReference>